<proteinExistence type="inferred from homology"/>
<dbReference type="OrthoDB" id="9902985at2759"/>
<dbReference type="PANTHER" id="PTHR31635:SF196">
    <property type="entry name" value="REVERSE TRANSCRIPTASE DOMAIN-CONTAINING PROTEIN-RELATED"/>
    <property type="match status" value="1"/>
</dbReference>
<accession>A0A7K9I510</accession>
<dbReference type="AlphaFoldDB" id="A0A7K9I510"/>
<feature type="non-terminal residue" evidence="4">
    <location>
        <position position="1"/>
    </location>
</feature>
<dbReference type="InterPro" id="IPR043128">
    <property type="entry name" value="Rev_trsase/Diguanyl_cyclase"/>
</dbReference>
<gene>
    <name evidence="4" type="primary">Po21_0</name>
    <name evidence="4" type="ORF">BUCCAP_R15294</name>
</gene>
<dbReference type="InterPro" id="IPR000477">
    <property type="entry name" value="RT_dom"/>
</dbReference>
<evidence type="ECO:0000256" key="2">
    <source>
        <dbReference type="ARBA" id="ARBA00012180"/>
    </source>
</evidence>
<sequence>KAFDSVSHSHIIAVLKQKGVDVQIINLIGDLYNNIFTSIKMKNGYTEAIGIKSGVKQGDPMSPILFNLCIYPLLCKLENSPKGFQVGNTKISTMAFADDLVLLSNLWEGMEDNLKILEEFCHLTGLKINVQK</sequence>
<dbReference type="InterPro" id="IPR043502">
    <property type="entry name" value="DNA/RNA_pol_sf"/>
</dbReference>
<organism evidence="4 5">
    <name type="scientific">Bucco capensis</name>
    <name type="common">collared puffbird</name>
    <dbReference type="NCBI Taxonomy" id="135168"/>
    <lineage>
        <taxon>Eukaryota</taxon>
        <taxon>Metazoa</taxon>
        <taxon>Chordata</taxon>
        <taxon>Craniata</taxon>
        <taxon>Vertebrata</taxon>
        <taxon>Euteleostomi</taxon>
        <taxon>Archelosauria</taxon>
        <taxon>Archosauria</taxon>
        <taxon>Dinosauria</taxon>
        <taxon>Saurischia</taxon>
        <taxon>Theropoda</taxon>
        <taxon>Coelurosauria</taxon>
        <taxon>Aves</taxon>
        <taxon>Neognathae</taxon>
        <taxon>Neoaves</taxon>
        <taxon>Telluraves</taxon>
        <taxon>Coraciimorphae</taxon>
        <taxon>Piciformes</taxon>
        <taxon>Bucconidae</taxon>
        <taxon>Bucco</taxon>
    </lineage>
</organism>
<protein>
    <recommendedName>
        <fullName evidence="2">ribonuclease H</fullName>
        <ecNumber evidence="2">3.1.26.4</ecNumber>
    </recommendedName>
</protein>
<dbReference type="EMBL" id="VWZO01019602">
    <property type="protein sequence ID" value="NXH21173.1"/>
    <property type="molecule type" value="Genomic_DNA"/>
</dbReference>
<dbReference type="GO" id="GO:0004523">
    <property type="term" value="F:RNA-DNA hybrid ribonuclease activity"/>
    <property type="evidence" value="ECO:0007669"/>
    <property type="project" value="UniProtKB-EC"/>
</dbReference>
<reference evidence="4 5" key="1">
    <citation type="submission" date="2019-09" db="EMBL/GenBank/DDBJ databases">
        <title>Bird 10,000 Genomes (B10K) Project - Family phase.</title>
        <authorList>
            <person name="Zhang G."/>
        </authorList>
    </citation>
    <scope>NUCLEOTIDE SEQUENCE [LARGE SCALE GENOMIC DNA]</scope>
    <source>
        <strain evidence="4">B10K-DU-001-16</strain>
        <tissue evidence="4">Muscle</tissue>
    </source>
</reference>
<dbReference type="Pfam" id="PF00078">
    <property type="entry name" value="RVT_1"/>
    <property type="match status" value="1"/>
</dbReference>
<dbReference type="Gene3D" id="3.30.70.270">
    <property type="match status" value="1"/>
</dbReference>
<comment type="caution">
    <text evidence="4">The sequence shown here is derived from an EMBL/GenBank/DDBJ whole genome shotgun (WGS) entry which is preliminary data.</text>
</comment>
<feature type="non-terminal residue" evidence="4">
    <location>
        <position position="132"/>
    </location>
</feature>
<evidence type="ECO:0000259" key="3">
    <source>
        <dbReference type="PROSITE" id="PS50878"/>
    </source>
</evidence>
<feature type="domain" description="Reverse transcriptase" evidence="3">
    <location>
        <begin position="1"/>
        <end position="132"/>
    </location>
</feature>
<dbReference type="SUPFAM" id="SSF56672">
    <property type="entry name" value="DNA/RNA polymerases"/>
    <property type="match status" value="1"/>
</dbReference>
<dbReference type="PROSITE" id="PS50878">
    <property type="entry name" value="RT_POL"/>
    <property type="match status" value="1"/>
</dbReference>
<name>A0A7K9I510_9PICI</name>
<evidence type="ECO:0000313" key="5">
    <source>
        <dbReference type="Proteomes" id="UP000534107"/>
    </source>
</evidence>
<keyword evidence="5" id="KW-1185">Reference proteome</keyword>
<dbReference type="EC" id="3.1.26.4" evidence="2"/>
<dbReference type="PANTHER" id="PTHR31635">
    <property type="entry name" value="REVERSE TRANSCRIPTASE DOMAIN-CONTAINING PROTEIN-RELATED"/>
    <property type="match status" value="1"/>
</dbReference>
<comment type="similarity">
    <text evidence="1">Belongs to the beta type-B retroviral polymerase family. HERV class-II K(HML-2) pol subfamily.</text>
</comment>
<evidence type="ECO:0000313" key="4">
    <source>
        <dbReference type="EMBL" id="NXH21173.1"/>
    </source>
</evidence>
<dbReference type="Proteomes" id="UP000534107">
    <property type="component" value="Unassembled WGS sequence"/>
</dbReference>
<evidence type="ECO:0000256" key="1">
    <source>
        <dbReference type="ARBA" id="ARBA00010879"/>
    </source>
</evidence>